<reference evidence="3 4" key="1">
    <citation type="journal article" date="2011" name="Stand. Genomic Sci.">
        <title>Complete genome sequence of the acetate-degrading sulfate reducer Desulfobacca acetoxidans type strain (ASRB2).</title>
        <authorList>
            <person name="Goker M."/>
            <person name="Teshima H."/>
            <person name="Lapidus A."/>
            <person name="Nolan M."/>
            <person name="Lucas S."/>
            <person name="Hammon N."/>
            <person name="Deshpande S."/>
            <person name="Cheng J.F."/>
            <person name="Tapia R."/>
            <person name="Han C."/>
            <person name="Goodwin L."/>
            <person name="Pitluck S."/>
            <person name="Huntemann M."/>
            <person name="Liolios K."/>
            <person name="Ivanova N."/>
            <person name="Pagani I."/>
            <person name="Mavromatis K."/>
            <person name="Ovchinikova G."/>
            <person name="Pati A."/>
            <person name="Chen A."/>
            <person name="Palaniappan K."/>
            <person name="Land M."/>
            <person name="Hauser L."/>
            <person name="Brambilla E.M."/>
            <person name="Rohde M."/>
            <person name="Spring S."/>
            <person name="Detter J.C."/>
            <person name="Woyke T."/>
            <person name="Bristow J."/>
            <person name="Eisen J.A."/>
            <person name="Markowitz V."/>
            <person name="Hugenholtz P."/>
            <person name="Kyrpides N.C."/>
            <person name="Klenk H.P."/>
        </authorList>
    </citation>
    <scope>NUCLEOTIDE SEQUENCE [LARGE SCALE GENOMIC DNA]</scope>
    <source>
        <strain evidence="4">ATCC 700848 / DSM 11109 / ASRB2</strain>
    </source>
</reference>
<evidence type="ECO:0000256" key="1">
    <source>
        <dbReference type="ARBA" id="ARBA00006738"/>
    </source>
</evidence>
<dbReference type="RefSeq" id="WP_013705741.1">
    <property type="nucleotide sequence ID" value="NC_015388.1"/>
</dbReference>
<dbReference type="STRING" id="880072.Desac_0749"/>
<keyword evidence="4" id="KW-1185">Reference proteome</keyword>
<dbReference type="eggNOG" id="COG0792">
    <property type="taxonomic scope" value="Bacteria"/>
</dbReference>
<name>F2NF73_DESAR</name>
<dbReference type="InterPro" id="IPR011335">
    <property type="entry name" value="Restrct_endonuc-II-like"/>
</dbReference>
<sequence length="118" mass="13530">MTQERRLLGQMGEALAADVLKESGYNILARNYRTPFGEIDLIARHQDTLVFIEVKLRRSRIFGPPQAAITPNKQRHVRLAAQYYLQGQRTLDAKVRFDVVAITLEKNSPQIEIFSEAF</sequence>
<dbReference type="KEGG" id="dao:Desac_0749"/>
<evidence type="ECO:0000313" key="4">
    <source>
        <dbReference type="Proteomes" id="UP000000483"/>
    </source>
</evidence>
<dbReference type="Proteomes" id="UP000000483">
    <property type="component" value="Chromosome"/>
</dbReference>
<dbReference type="HOGENOM" id="CLU_115353_3_1_7"/>
<proteinExistence type="inferred from homology"/>
<evidence type="ECO:0000313" key="3">
    <source>
        <dbReference type="EMBL" id="AEB08628.1"/>
    </source>
</evidence>
<dbReference type="InterPro" id="IPR003509">
    <property type="entry name" value="UPF0102_YraN-like"/>
</dbReference>
<dbReference type="PANTHER" id="PTHR34039">
    <property type="entry name" value="UPF0102 PROTEIN YRAN"/>
    <property type="match status" value="1"/>
</dbReference>
<organism evidence="3 4">
    <name type="scientific">Desulfobacca acetoxidans (strain ATCC 700848 / DSM 11109 / ASRB2)</name>
    <dbReference type="NCBI Taxonomy" id="880072"/>
    <lineage>
        <taxon>Bacteria</taxon>
        <taxon>Pseudomonadati</taxon>
        <taxon>Thermodesulfobacteriota</taxon>
        <taxon>Desulfobaccia</taxon>
        <taxon>Desulfobaccales</taxon>
        <taxon>Desulfobaccaceae</taxon>
        <taxon>Desulfobacca</taxon>
    </lineage>
</organism>
<dbReference type="GO" id="GO:0003676">
    <property type="term" value="F:nucleic acid binding"/>
    <property type="evidence" value="ECO:0007669"/>
    <property type="project" value="InterPro"/>
</dbReference>
<dbReference type="OrthoDB" id="9794876at2"/>
<gene>
    <name evidence="3" type="ordered locus">Desac_0749</name>
</gene>
<dbReference type="NCBIfam" id="NF009150">
    <property type="entry name" value="PRK12497.1-3"/>
    <property type="match status" value="1"/>
</dbReference>
<dbReference type="Pfam" id="PF02021">
    <property type="entry name" value="UPF0102"/>
    <property type="match status" value="1"/>
</dbReference>
<dbReference type="CDD" id="cd20736">
    <property type="entry name" value="PoNe_Nuclease"/>
    <property type="match status" value="1"/>
</dbReference>
<dbReference type="HAMAP" id="MF_00048">
    <property type="entry name" value="UPF0102"/>
    <property type="match status" value="1"/>
</dbReference>
<comment type="similarity">
    <text evidence="1 2">Belongs to the UPF0102 family.</text>
</comment>
<dbReference type="Gene3D" id="3.40.1350.10">
    <property type="match status" value="1"/>
</dbReference>
<protein>
    <recommendedName>
        <fullName evidence="2">UPF0102 protein Desac_0749</fullName>
    </recommendedName>
</protein>
<dbReference type="InterPro" id="IPR011856">
    <property type="entry name" value="tRNA_endonuc-like_dom_sf"/>
</dbReference>
<dbReference type="NCBIfam" id="NF009154">
    <property type="entry name" value="PRK12497.3-3"/>
    <property type="match status" value="1"/>
</dbReference>
<accession>F2NF73</accession>
<reference evidence="4" key="2">
    <citation type="submission" date="2011-03" db="EMBL/GenBank/DDBJ databases">
        <title>The complete genome of Desulfobacca acetoxidans DSM 11109.</title>
        <authorList>
            <consortium name="US DOE Joint Genome Institute (JGI-PGF)"/>
            <person name="Lucas S."/>
            <person name="Copeland A."/>
            <person name="Lapidus A."/>
            <person name="Bruce D."/>
            <person name="Goodwin L."/>
            <person name="Pitluck S."/>
            <person name="Peters L."/>
            <person name="Kyrpides N."/>
            <person name="Mavromatis K."/>
            <person name="Ivanova N."/>
            <person name="Ovchinnikova G."/>
            <person name="Teshima H."/>
            <person name="Detter J.C."/>
            <person name="Han C."/>
            <person name="Land M."/>
            <person name="Hauser L."/>
            <person name="Markowitz V."/>
            <person name="Cheng J.-F."/>
            <person name="Hugenholtz P."/>
            <person name="Woyke T."/>
            <person name="Wu D."/>
            <person name="Spring S."/>
            <person name="Schueler E."/>
            <person name="Brambilla E."/>
            <person name="Klenk H.-P."/>
            <person name="Eisen J.A."/>
        </authorList>
    </citation>
    <scope>NUCLEOTIDE SEQUENCE [LARGE SCALE GENOMIC DNA]</scope>
    <source>
        <strain evidence="4">ATCC 700848 / DSM 11109 / ASRB2</strain>
    </source>
</reference>
<dbReference type="EMBL" id="CP002629">
    <property type="protein sequence ID" value="AEB08628.1"/>
    <property type="molecule type" value="Genomic_DNA"/>
</dbReference>
<dbReference type="NCBIfam" id="TIGR00252">
    <property type="entry name" value="YraN family protein"/>
    <property type="match status" value="1"/>
</dbReference>
<dbReference type="SUPFAM" id="SSF52980">
    <property type="entry name" value="Restriction endonuclease-like"/>
    <property type="match status" value="1"/>
</dbReference>
<evidence type="ECO:0000256" key="2">
    <source>
        <dbReference type="HAMAP-Rule" id="MF_00048"/>
    </source>
</evidence>
<dbReference type="PANTHER" id="PTHR34039:SF1">
    <property type="entry name" value="UPF0102 PROTEIN YRAN"/>
    <property type="match status" value="1"/>
</dbReference>
<dbReference type="AlphaFoldDB" id="F2NF73"/>